<dbReference type="RefSeq" id="WP_085136885.1">
    <property type="nucleotide sequence ID" value="NZ_AP022609.1"/>
</dbReference>
<sequence>MTTPLTTWICDTCGDDITDAGKALVTWRSEERRGYDFRIVHKNLDDRRCDPEAAEGFVLHTELSSFLGADGLAYALSLLSPGPILGYDDLRVKDFNGFVDLVRRTQTPWYEEARRNWGTEETQHWFSDSNEIHPYTPTVLEDIAKQTRDE</sequence>
<gene>
    <name evidence="1" type="ORF">MHIB_13290</name>
</gene>
<dbReference type="Proteomes" id="UP000467260">
    <property type="component" value="Chromosome"/>
</dbReference>
<proteinExistence type="predicted"/>
<dbReference type="EMBL" id="AP022609">
    <property type="protein sequence ID" value="BBZ22911.1"/>
    <property type="molecule type" value="Genomic_DNA"/>
</dbReference>
<dbReference type="OrthoDB" id="9179716at2"/>
<reference evidence="1 2" key="1">
    <citation type="journal article" date="2019" name="Emerg. Microbes Infect.">
        <title>Comprehensive subspecies identification of 175 nontuberculous mycobacteria species based on 7547 genomic profiles.</title>
        <authorList>
            <person name="Matsumoto Y."/>
            <person name="Kinjo T."/>
            <person name="Motooka D."/>
            <person name="Nabeya D."/>
            <person name="Jung N."/>
            <person name="Uechi K."/>
            <person name="Horii T."/>
            <person name="Iida T."/>
            <person name="Fujita J."/>
            <person name="Nakamura S."/>
        </authorList>
    </citation>
    <scope>NUCLEOTIDE SEQUENCE [LARGE SCALE GENOMIC DNA]</scope>
    <source>
        <strain evidence="1 2">JCM 13571</strain>
    </source>
</reference>
<protein>
    <submittedName>
        <fullName evidence="1">Uncharacterized protein</fullName>
    </submittedName>
</protein>
<evidence type="ECO:0000313" key="2">
    <source>
        <dbReference type="Proteomes" id="UP000467260"/>
    </source>
</evidence>
<evidence type="ECO:0000313" key="1">
    <source>
        <dbReference type="EMBL" id="BBZ22911.1"/>
    </source>
</evidence>
<keyword evidence="2" id="KW-1185">Reference proteome</keyword>
<accession>A0A7I7X283</accession>
<organism evidence="1 2">
    <name type="scientific">Mycolicibacter hiberniae</name>
    <dbReference type="NCBI Taxonomy" id="29314"/>
    <lineage>
        <taxon>Bacteria</taxon>
        <taxon>Bacillati</taxon>
        <taxon>Actinomycetota</taxon>
        <taxon>Actinomycetes</taxon>
        <taxon>Mycobacteriales</taxon>
        <taxon>Mycobacteriaceae</taxon>
        <taxon>Mycolicibacter</taxon>
    </lineage>
</organism>
<dbReference type="AlphaFoldDB" id="A0A7I7X283"/>
<dbReference type="KEGG" id="mhib:MHIB_13290"/>
<name>A0A7I7X283_9MYCO</name>